<evidence type="ECO:0000256" key="5">
    <source>
        <dbReference type="ARBA" id="ARBA00022605"/>
    </source>
</evidence>
<keyword evidence="16" id="KW-0328">Glycosyltransferase</keyword>
<dbReference type="GO" id="GO:0000107">
    <property type="term" value="F:imidazoleglycerol-phosphate synthase activity"/>
    <property type="evidence" value="ECO:0007669"/>
    <property type="project" value="UniProtKB-UniRule"/>
</dbReference>
<dbReference type="UniPathway" id="UPA00031">
    <property type="reaction ID" value="UER00010"/>
</dbReference>
<keyword evidence="5 13" id="KW-0028">Amino-acid biosynthesis</keyword>
<evidence type="ECO:0000313" key="16">
    <source>
        <dbReference type="EMBL" id="VFP83544.1"/>
    </source>
</evidence>
<evidence type="ECO:0000256" key="12">
    <source>
        <dbReference type="ARBA" id="ARBA00049534"/>
    </source>
</evidence>
<dbReference type="NCBIfam" id="TIGR01855">
    <property type="entry name" value="IMP_synth_hisH"/>
    <property type="match status" value="1"/>
</dbReference>
<evidence type="ECO:0000256" key="9">
    <source>
        <dbReference type="ARBA" id="ARBA00023239"/>
    </source>
</evidence>
<evidence type="ECO:0000256" key="13">
    <source>
        <dbReference type="HAMAP-Rule" id="MF_00278"/>
    </source>
</evidence>
<dbReference type="EMBL" id="LR217717">
    <property type="protein sequence ID" value="VFP83544.1"/>
    <property type="molecule type" value="Genomic_DNA"/>
</dbReference>
<comment type="subcellular location">
    <subcellularLocation>
        <location evidence="1 13">Cytoplasm</location>
    </subcellularLocation>
</comment>
<dbReference type="InterPro" id="IPR017926">
    <property type="entry name" value="GATASE"/>
</dbReference>
<comment type="catalytic activity">
    <reaction evidence="12 13">
        <text>L-glutamine + H2O = L-glutamate + NH4(+)</text>
        <dbReference type="Rhea" id="RHEA:15889"/>
        <dbReference type="ChEBI" id="CHEBI:15377"/>
        <dbReference type="ChEBI" id="CHEBI:28938"/>
        <dbReference type="ChEBI" id="CHEBI:29985"/>
        <dbReference type="ChEBI" id="CHEBI:58359"/>
        <dbReference type="EC" id="3.5.1.2"/>
    </reaction>
</comment>
<dbReference type="AlphaFoldDB" id="A0A451DAZ0"/>
<dbReference type="GO" id="GO:0000105">
    <property type="term" value="P:L-histidine biosynthetic process"/>
    <property type="evidence" value="ECO:0007669"/>
    <property type="project" value="UniProtKB-UniRule"/>
</dbReference>
<name>A0A451DAZ0_9GAMM</name>
<dbReference type="FunFam" id="3.40.50.880:FF:000009">
    <property type="entry name" value="Imidazole glycerol phosphate synthase subunit HisH"/>
    <property type="match status" value="1"/>
</dbReference>
<evidence type="ECO:0000256" key="8">
    <source>
        <dbReference type="ARBA" id="ARBA00023102"/>
    </source>
</evidence>
<feature type="domain" description="Glutamine amidotransferase" evidence="15">
    <location>
        <begin position="4"/>
        <end position="194"/>
    </location>
</feature>
<evidence type="ECO:0000256" key="1">
    <source>
        <dbReference type="ARBA" id="ARBA00004496"/>
    </source>
</evidence>
<evidence type="ECO:0000256" key="14">
    <source>
        <dbReference type="PIRSR" id="PIRSR000495-1"/>
    </source>
</evidence>
<keyword evidence="16" id="KW-0808">Transferase</keyword>
<sequence>MSIVIINTGCSNLYSIKRSIQRLGYQVSVTDSIYDIKIANKIFLPGVGTASAVMDILKNKNLLSFITCTTQPILGICLGMQLLGTYSNEGNKCILLNKISYSIKKLPNINCTIPHIGWNTVTYTGSHFLFKYIDNNTRFYFLHSYYMNVNQYTIAVSTHGIQFCAAIAVKNFFGVQFHPEKSGHSGEQLIKNFLEI</sequence>
<evidence type="ECO:0000256" key="7">
    <source>
        <dbReference type="ARBA" id="ARBA00022962"/>
    </source>
</evidence>
<keyword evidence="9 13" id="KW-0456">Lyase</keyword>
<dbReference type="CDD" id="cd01748">
    <property type="entry name" value="GATase1_IGP_Synthase"/>
    <property type="match status" value="1"/>
</dbReference>
<comment type="subunit">
    <text evidence="3 13">Heterodimer of HisH and HisF.</text>
</comment>
<protein>
    <recommendedName>
        <fullName evidence="13">Imidazole glycerol phosphate synthase subunit HisH</fullName>
        <ecNumber evidence="13">4.3.2.10</ecNumber>
    </recommendedName>
    <alternativeName>
        <fullName evidence="13">IGP synthase glutaminase subunit</fullName>
        <ecNumber evidence="13">3.5.1.2</ecNumber>
    </alternativeName>
    <alternativeName>
        <fullName evidence="13">IGP synthase subunit HisH</fullName>
    </alternativeName>
    <alternativeName>
        <fullName evidence="13">ImGP synthase subunit HisH</fullName>
        <shortName evidence="13">IGPS subunit HisH</shortName>
    </alternativeName>
</protein>
<feature type="active site" evidence="13 14">
    <location>
        <position position="178"/>
    </location>
</feature>
<dbReference type="PANTHER" id="PTHR42701">
    <property type="entry name" value="IMIDAZOLE GLYCEROL PHOSPHATE SYNTHASE SUBUNIT HISH"/>
    <property type="match status" value="1"/>
</dbReference>
<evidence type="ECO:0000256" key="3">
    <source>
        <dbReference type="ARBA" id="ARBA00011152"/>
    </source>
</evidence>
<feature type="active site" description="Nucleophile" evidence="13 14">
    <location>
        <position position="77"/>
    </location>
</feature>
<dbReference type="GO" id="GO:0005737">
    <property type="term" value="C:cytoplasm"/>
    <property type="evidence" value="ECO:0007669"/>
    <property type="project" value="UniProtKB-SubCell"/>
</dbReference>
<evidence type="ECO:0000256" key="10">
    <source>
        <dbReference type="ARBA" id="ARBA00025299"/>
    </source>
</evidence>
<evidence type="ECO:0000259" key="15">
    <source>
        <dbReference type="Pfam" id="PF00117"/>
    </source>
</evidence>
<comment type="catalytic activity">
    <reaction evidence="11 13">
        <text>5-[(5-phospho-1-deoxy-D-ribulos-1-ylimino)methylamino]-1-(5-phospho-beta-D-ribosyl)imidazole-4-carboxamide + L-glutamine = D-erythro-1-(imidazol-4-yl)glycerol 3-phosphate + 5-amino-1-(5-phospho-beta-D-ribosyl)imidazole-4-carboxamide + L-glutamate + H(+)</text>
        <dbReference type="Rhea" id="RHEA:24793"/>
        <dbReference type="ChEBI" id="CHEBI:15378"/>
        <dbReference type="ChEBI" id="CHEBI:29985"/>
        <dbReference type="ChEBI" id="CHEBI:58278"/>
        <dbReference type="ChEBI" id="CHEBI:58359"/>
        <dbReference type="ChEBI" id="CHEBI:58475"/>
        <dbReference type="ChEBI" id="CHEBI:58525"/>
        <dbReference type="EC" id="4.3.2.10"/>
    </reaction>
</comment>
<dbReference type="SUPFAM" id="SSF52317">
    <property type="entry name" value="Class I glutamine amidotransferase-like"/>
    <property type="match status" value="1"/>
</dbReference>
<dbReference type="HAMAP" id="MF_00278">
    <property type="entry name" value="HisH"/>
    <property type="match status" value="1"/>
</dbReference>
<evidence type="ECO:0000313" key="17">
    <source>
        <dbReference type="Proteomes" id="UP000294349"/>
    </source>
</evidence>
<dbReference type="InterPro" id="IPR010139">
    <property type="entry name" value="Imidazole-glycPsynth_HisH"/>
</dbReference>
<keyword evidence="6 13" id="KW-0378">Hydrolase</keyword>
<evidence type="ECO:0000256" key="11">
    <source>
        <dbReference type="ARBA" id="ARBA00047838"/>
    </source>
</evidence>
<dbReference type="RefSeq" id="WP_154061421.1">
    <property type="nucleotide sequence ID" value="NZ_LR217717.1"/>
</dbReference>
<dbReference type="GO" id="GO:0004359">
    <property type="term" value="F:glutaminase activity"/>
    <property type="evidence" value="ECO:0007669"/>
    <property type="project" value="UniProtKB-EC"/>
</dbReference>
<comment type="pathway">
    <text evidence="2 13">Amino-acid biosynthesis; L-histidine biosynthesis; L-histidine from 5-phospho-alpha-D-ribose 1-diphosphate: step 5/9.</text>
</comment>
<comment type="function">
    <text evidence="10 13">IGPS catalyzes the conversion of PRFAR and glutamine to IGP, AICAR and glutamate. The HisH subunit catalyzes the hydrolysis of glutamine to glutamate and ammonia as part of the synthesis of IGP and AICAR. The resulting ammonia molecule is channeled to the active site of HisF.</text>
</comment>
<dbReference type="PROSITE" id="PS51273">
    <property type="entry name" value="GATASE_TYPE_1"/>
    <property type="match status" value="1"/>
</dbReference>
<evidence type="ECO:0000256" key="2">
    <source>
        <dbReference type="ARBA" id="ARBA00005091"/>
    </source>
</evidence>
<keyword evidence="8 13" id="KW-0368">Histidine biosynthesis</keyword>
<dbReference type="InterPro" id="IPR029062">
    <property type="entry name" value="Class_I_gatase-like"/>
</dbReference>
<dbReference type="PANTHER" id="PTHR42701:SF1">
    <property type="entry name" value="IMIDAZOLE GLYCEROL PHOSPHATE SYNTHASE SUBUNIT HISH"/>
    <property type="match status" value="1"/>
</dbReference>
<accession>A0A451DAZ0</accession>
<dbReference type="OrthoDB" id="9807137at2"/>
<dbReference type="PIRSF" id="PIRSF000495">
    <property type="entry name" value="Amidotransf_hisH"/>
    <property type="match status" value="1"/>
</dbReference>
<keyword evidence="7 13" id="KW-0315">Glutamine amidotransferase</keyword>
<proteinExistence type="inferred from homology"/>
<dbReference type="GO" id="GO:0016829">
    <property type="term" value="F:lyase activity"/>
    <property type="evidence" value="ECO:0007669"/>
    <property type="project" value="UniProtKB-KW"/>
</dbReference>
<dbReference type="Pfam" id="PF00117">
    <property type="entry name" value="GATase"/>
    <property type="match status" value="1"/>
</dbReference>
<keyword evidence="4 13" id="KW-0963">Cytoplasm</keyword>
<reference evidence="16 17" key="1">
    <citation type="submission" date="2019-02" db="EMBL/GenBank/DDBJ databases">
        <authorList>
            <person name="Manzano-Marin A."/>
            <person name="Manzano-Marin A."/>
        </authorList>
    </citation>
    <scope>NUCLEOTIDE SEQUENCE [LARGE SCALE GENOMIC DNA]</scope>
    <source>
        <strain evidence="16 17">BuCilaricifoliae</strain>
    </source>
</reference>
<evidence type="ECO:0000256" key="4">
    <source>
        <dbReference type="ARBA" id="ARBA00022490"/>
    </source>
</evidence>
<gene>
    <name evidence="13 16" type="primary">hisH</name>
    <name evidence="16" type="ORF">BUCILAFE3058_073</name>
</gene>
<feature type="active site" evidence="13 14">
    <location>
        <position position="180"/>
    </location>
</feature>
<dbReference type="Gene3D" id="3.40.50.880">
    <property type="match status" value="1"/>
</dbReference>
<evidence type="ECO:0000256" key="6">
    <source>
        <dbReference type="ARBA" id="ARBA00022801"/>
    </source>
</evidence>
<organism evidence="16 17">
    <name type="scientific">Buchnera aphidicola</name>
    <name type="common">Cinara laricifoliae</name>
    <dbReference type="NCBI Taxonomy" id="2518977"/>
    <lineage>
        <taxon>Bacteria</taxon>
        <taxon>Pseudomonadati</taxon>
        <taxon>Pseudomonadota</taxon>
        <taxon>Gammaproteobacteria</taxon>
        <taxon>Enterobacterales</taxon>
        <taxon>Erwiniaceae</taxon>
        <taxon>Buchnera</taxon>
    </lineage>
</organism>
<dbReference type="EC" id="3.5.1.2" evidence="13"/>
<dbReference type="EC" id="4.3.2.10" evidence="13"/>
<dbReference type="Proteomes" id="UP000294349">
    <property type="component" value="Chromosome"/>
</dbReference>